<accession>A0AC59YK66</accession>
<evidence type="ECO:0000313" key="1">
    <source>
        <dbReference type="EMBL" id="CAM9757774.1"/>
    </source>
</evidence>
<evidence type="ECO:0000313" key="2">
    <source>
        <dbReference type="Proteomes" id="UP001162501"/>
    </source>
</evidence>
<protein>
    <submittedName>
        <fullName evidence="1">Uncharacterized protein</fullName>
    </submittedName>
</protein>
<dbReference type="EMBL" id="OX596100">
    <property type="protein sequence ID" value="CAM9757774.1"/>
    <property type="molecule type" value="Genomic_DNA"/>
</dbReference>
<gene>
    <name evidence="1" type="ORF">MRATA1EN22A_LOCUS7047</name>
</gene>
<dbReference type="Proteomes" id="UP001162501">
    <property type="component" value="Chromosome 16"/>
</dbReference>
<reference evidence="1" key="1">
    <citation type="submission" date="2023-05" db="EMBL/GenBank/DDBJ databases">
        <authorList>
            <consortium name="ELIXIR-Norway"/>
        </authorList>
    </citation>
    <scope>NUCLEOTIDE SEQUENCE</scope>
</reference>
<reference evidence="1" key="2">
    <citation type="submission" date="2025-03" db="EMBL/GenBank/DDBJ databases">
        <authorList>
            <consortium name="ELIXIR-Norway"/>
            <consortium name="Elixir Norway"/>
        </authorList>
    </citation>
    <scope>NUCLEOTIDE SEQUENCE</scope>
</reference>
<name>A0AC59YK66_RANTA</name>
<organism evidence="1 2">
    <name type="scientific">Rangifer tarandus platyrhynchus</name>
    <name type="common">Svalbard reindeer</name>
    <dbReference type="NCBI Taxonomy" id="3082113"/>
    <lineage>
        <taxon>Eukaryota</taxon>
        <taxon>Metazoa</taxon>
        <taxon>Chordata</taxon>
        <taxon>Craniata</taxon>
        <taxon>Vertebrata</taxon>
        <taxon>Euteleostomi</taxon>
        <taxon>Mammalia</taxon>
        <taxon>Eutheria</taxon>
        <taxon>Laurasiatheria</taxon>
        <taxon>Artiodactyla</taxon>
        <taxon>Ruminantia</taxon>
        <taxon>Pecora</taxon>
        <taxon>Cervidae</taxon>
        <taxon>Odocoileinae</taxon>
        <taxon>Rangifer</taxon>
    </lineage>
</organism>
<sequence length="104" mass="10693">MLSAAGHTLAPGGFTRAPPRALGGAPGPVSGTSRCSVSTHSTWARGPAVGFLRVSSCSQDQVLHPGNSRLSPCTGFPPTVIQNPDLLLPELPLRAQSHPKMTDG</sequence>
<proteinExistence type="predicted"/>